<keyword evidence="2" id="KW-1185">Reference proteome</keyword>
<evidence type="ECO:0008006" key="3">
    <source>
        <dbReference type="Google" id="ProtNLM"/>
    </source>
</evidence>
<gene>
    <name evidence="1" type="ORF">L2716_10655</name>
</gene>
<reference evidence="1 2" key="1">
    <citation type="submission" date="2022-01" db="EMBL/GenBank/DDBJ databases">
        <title>Alkalihalobacillus sp. EGI L200015, a novel bacterium isolated from a salt lake sediment.</title>
        <authorList>
            <person name="Gao L."/>
            <person name="Fang B.-Z."/>
            <person name="Li W.-J."/>
        </authorList>
    </citation>
    <scope>NUCLEOTIDE SEQUENCE [LARGE SCALE GENOMIC DNA]</scope>
    <source>
        <strain evidence="1 2">KCTC 12718</strain>
    </source>
</reference>
<sequence>MVTIYFLDENEGHYLYKRVSKLLSNHHTSNRSTPVKVTYSEDHALQIDLDPFNSVTDMIKPTLLNFFAKHIIRTRETGWILRILEHQYYFKDKDEQQQILTIVQALLEGSHDDLPQISGLPMREEVITNAFESFFDCDMMFSYESFLQFRLKPYRELLEEYIECAIDEFKLEQEYQEFIHQLRQFVKTRVSLFSTVHLRHLDEQYKVCNEHEYELNEKDIASILKDNRNTFDEFIASDLLKLLIVIAPTKICLYTDEEDASMNQTIQNIFQERVRILPCRSYQVRKQNL</sequence>
<proteinExistence type="predicted"/>
<dbReference type="RefSeq" id="WP_236334403.1">
    <property type="nucleotide sequence ID" value="NZ_JAKIJS010000001.1"/>
</dbReference>
<comment type="caution">
    <text evidence="1">The sequence shown here is derived from an EMBL/GenBank/DDBJ whole genome shotgun (WGS) entry which is preliminary data.</text>
</comment>
<dbReference type="InterPro" id="IPR014199">
    <property type="entry name" value="Spore_YtxC"/>
</dbReference>
<evidence type="ECO:0000313" key="2">
    <source>
        <dbReference type="Proteomes" id="UP001649381"/>
    </source>
</evidence>
<protein>
    <recommendedName>
        <fullName evidence="3">Sporulation protein YtxC</fullName>
    </recommendedName>
</protein>
<organism evidence="1 2">
    <name type="scientific">Pseudalkalibacillus berkeleyi</name>
    <dbReference type="NCBI Taxonomy" id="1069813"/>
    <lineage>
        <taxon>Bacteria</taxon>
        <taxon>Bacillati</taxon>
        <taxon>Bacillota</taxon>
        <taxon>Bacilli</taxon>
        <taxon>Bacillales</taxon>
        <taxon>Fictibacillaceae</taxon>
        <taxon>Pseudalkalibacillus</taxon>
    </lineage>
</organism>
<accession>A0ABS9GZK6</accession>
<dbReference type="Proteomes" id="UP001649381">
    <property type="component" value="Unassembled WGS sequence"/>
</dbReference>
<name>A0ABS9GZK6_9BACL</name>
<dbReference type="Pfam" id="PF08812">
    <property type="entry name" value="YtxC"/>
    <property type="match status" value="1"/>
</dbReference>
<evidence type="ECO:0000313" key="1">
    <source>
        <dbReference type="EMBL" id="MCF6138184.1"/>
    </source>
</evidence>
<dbReference type="EMBL" id="JAKIJS010000001">
    <property type="protein sequence ID" value="MCF6138184.1"/>
    <property type="molecule type" value="Genomic_DNA"/>
</dbReference>